<evidence type="ECO:0000313" key="2">
    <source>
        <dbReference type="Proteomes" id="UP001500711"/>
    </source>
</evidence>
<comment type="caution">
    <text evidence="1">The sequence shown here is derived from an EMBL/GenBank/DDBJ whole genome shotgun (WGS) entry which is preliminary data.</text>
</comment>
<protein>
    <submittedName>
        <fullName evidence="1">Uncharacterized protein</fullName>
    </submittedName>
</protein>
<proteinExistence type="predicted"/>
<dbReference type="Proteomes" id="UP001500711">
    <property type="component" value="Unassembled WGS sequence"/>
</dbReference>
<name>A0ABP7C4L7_9PSEU</name>
<keyword evidence="2" id="KW-1185">Reference proteome</keyword>
<accession>A0ABP7C4L7</accession>
<sequence>MAVVLQASLQTADLPARDLVPPQTHVLQTVRHDRPLSHRLNAAATAFPGSENVMLLRVCPRSRGLTPLPRVNNAACQMAQSAGLLGISSDHFDRVFKTNIYAMF</sequence>
<dbReference type="EMBL" id="BAABBE010000031">
    <property type="protein sequence ID" value="GAA3677105.1"/>
    <property type="molecule type" value="Genomic_DNA"/>
</dbReference>
<reference evidence="2" key="1">
    <citation type="journal article" date="2019" name="Int. J. Syst. Evol. Microbiol.">
        <title>The Global Catalogue of Microorganisms (GCM) 10K type strain sequencing project: providing services to taxonomists for standard genome sequencing and annotation.</title>
        <authorList>
            <consortium name="The Broad Institute Genomics Platform"/>
            <consortium name="The Broad Institute Genome Sequencing Center for Infectious Disease"/>
            <person name="Wu L."/>
            <person name="Ma J."/>
        </authorList>
    </citation>
    <scope>NUCLEOTIDE SEQUENCE [LARGE SCALE GENOMIC DNA]</scope>
    <source>
        <strain evidence="2">JCM 17494</strain>
    </source>
</reference>
<organism evidence="1 2">
    <name type="scientific">Lentzea roselyniae</name>
    <dbReference type="NCBI Taxonomy" id="531940"/>
    <lineage>
        <taxon>Bacteria</taxon>
        <taxon>Bacillati</taxon>
        <taxon>Actinomycetota</taxon>
        <taxon>Actinomycetes</taxon>
        <taxon>Pseudonocardiales</taxon>
        <taxon>Pseudonocardiaceae</taxon>
        <taxon>Lentzea</taxon>
    </lineage>
</organism>
<gene>
    <name evidence="1" type="ORF">GCM10022267_75030</name>
</gene>
<evidence type="ECO:0000313" key="1">
    <source>
        <dbReference type="EMBL" id="GAA3677105.1"/>
    </source>
</evidence>